<comment type="caution">
    <text evidence="4">The sequence shown here is derived from an EMBL/GenBank/DDBJ whole genome shotgun (WGS) entry which is preliminary data.</text>
</comment>
<evidence type="ECO:0000313" key="4">
    <source>
        <dbReference type="EMBL" id="RZS76159.1"/>
    </source>
</evidence>
<name>A0A4Q7N563_9BACT</name>
<evidence type="ECO:0000256" key="1">
    <source>
        <dbReference type="SAM" id="Phobius"/>
    </source>
</evidence>
<reference evidence="4 5" key="1">
    <citation type="submission" date="2019-02" db="EMBL/GenBank/DDBJ databases">
        <title>Genomic Encyclopedia of Type Strains, Phase IV (KMG-IV): sequencing the most valuable type-strain genomes for metagenomic binning, comparative biology and taxonomic classification.</title>
        <authorList>
            <person name="Goeker M."/>
        </authorList>
    </citation>
    <scope>NUCLEOTIDE SEQUENCE [LARGE SCALE GENOMIC DNA]</scope>
    <source>
        <strain evidence="4 5">DSM 18116</strain>
    </source>
</reference>
<proteinExistence type="predicted"/>
<organism evidence="4 5">
    <name type="scientific">Pseudobacter ginsenosidimutans</name>
    <dbReference type="NCBI Taxonomy" id="661488"/>
    <lineage>
        <taxon>Bacteria</taxon>
        <taxon>Pseudomonadati</taxon>
        <taxon>Bacteroidota</taxon>
        <taxon>Chitinophagia</taxon>
        <taxon>Chitinophagales</taxon>
        <taxon>Chitinophagaceae</taxon>
        <taxon>Pseudobacter</taxon>
    </lineage>
</organism>
<keyword evidence="5" id="KW-1185">Reference proteome</keyword>
<sequence length="407" mass="45048">MTHNQHLIDLLTGHLRGDLSATQQEQLNLWISQSDRNRLLFESINDEEQLKEMVLLYHQEESENNEAIILQKIRQGMGGSTGMAPVKELPVRSSWTWGWVAALVIVSAGVGGYFFLNKNGKQETAITEQQEILPGKDGAILTLADGTQVVLDSLGNGVVATQNGTQAVLNNGALAYSQEAGKTASVFNQLSTPKGRQFKLVLPDGTKVWLNAASSLRYPTVFNGNNRQVEVTGEVFFEVAQNHRQPFYVNVNNQAQIRVLGTQFNVNAYSNETIIKTTLVDGGIQVRPGADFDSSSFVTVKPGQQAEIKPAGNKTSLQPVRIINNANIDKAIAWKNGLFNFEDATLEEVMRQVERWYDIEVVYEQGIPNIEFGGRMSNDMSLSGLLKSLIESEVHFRVEGRKLIVMP</sequence>
<feature type="transmembrane region" description="Helical" evidence="1">
    <location>
        <begin position="97"/>
        <end position="116"/>
    </location>
</feature>
<dbReference type="InterPro" id="IPR006860">
    <property type="entry name" value="FecR"/>
</dbReference>
<dbReference type="Gene3D" id="3.55.50.30">
    <property type="match status" value="1"/>
</dbReference>
<dbReference type="Gene3D" id="2.60.120.1440">
    <property type="match status" value="1"/>
</dbReference>
<feature type="domain" description="Protein FecR C-terminal" evidence="3">
    <location>
        <begin position="339"/>
        <end position="405"/>
    </location>
</feature>
<dbReference type="Pfam" id="PF04773">
    <property type="entry name" value="FecR"/>
    <property type="match status" value="1"/>
</dbReference>
<dbReference type="OrthoDB" id="641696at2"/>
<dbReference type="Proteomes" id="UP000293874">
    <property type="component" value="Unassembled WGS sequence"/>
</dbReference>
<keyword evidence="1" id="KW-0812">Transmembrane</keyword>
<dbReference type="EMBL" id="SGXA01000001">
    <property type="protein sequence ID" value="RZS76159.1"/>
    <property type="molecule type" value="Genomic_DNA"/>
</dbReference>
<accession>A0A4Q7N563</accession>
<evidence type="ECO:0000313" key="5">
    <source>
        <dbReference type="Proteomes" id="UP000293874"/>
    </source>
</evidence>
<dbReference type="Pfam" id="PF16344">
    <property type="entry name" value="FecR_C"/>
    <property type="match status" value="1"/>
</dbReference>
<dbReference type="InterPro" id="IPR012373">
    <property type="entry name" value="Ferrdict_sens_TM"/>
</dbReference>
<evidence type="ECO:0000259" key="3">
    <source>
        <dbReference type="Pfam" id="PF16344"/>
    </source>
</evidence>
<dbReference type="FunFam" id="2.60.120.1440:FF:000001">
    <property type="entry name" value="Putative anti-sigma factor"/>
    <property type="match status" value="1"/>
</dbReference>
<dbReference type="PANTHER" id="PTHR30273:SF2">
    <property type="entry name" value="PROTEIN FECR"/>
    <property type="match status" value="1"/>
</dbReference>
<evidence type="ECO:0000259" key="2">
    <source>
        <dbReference type="Pfam" id="PF04773"/>
    </source>
</evidence>
<protein>
    <submittedName>
        <fullName evidence="4">FecR family protein</fullName>
    </submittedName>
</protein>
<dbReference type="RefSeq" id="WP_130540473.1">
    <property type="nucleotide sequence ID" value="NZ_CP042431.1"/>
</dbReference>
<dbReference type="GO" id="GO:0016989">
    <property type="term" value="F:sigma factor antagonist activity"/>
    <property type="evidence" value="ECO:0007669"/>
    <property type="project" value="TreeGrafter"/>
</dbReference>
<feature type="domain" description="FecR protein" evidence="2">
    <location>
        <begin position="189"/>
        <end position="282"/>
    </location>
</feature>
<keyword evidence="1" id="KW-0472">Membrane</keyword>
<keyword evidence="1" id="KW-1133">Transmembrane helix</keyword>
<dbReference type="InterPro" id="IPR032508">
    <property type="entry name" value="FecR_C"/>
</dbReference>
<dbReference type="AlphaFoldDB" id="A0A4Q7N563"/>
<gene>
    <name evidence="4" type="ORF">EV199_2038</name>
</gene>
<dbReference type="PANTHER" id="PTHR30273">
    <property type="entry name" value="PERIPLASMIC SIGNAL SENSOR AND SIGMA FACTOR ACTIVATOR FECR-RELATED"/>
    <property type="match status" value="1"/>
</dbReference>